<feature type="domain" description="DUF7852" evidence="1">
    <location>
        <begin position="44"/>
        <end position="124"/>
    </location>
</feature>
<comment type="caution">
    <text evidence="2">The sequence shown here is derived from an EMBL/GenBank/DDBJ whole genome shotgun (WGS) entry which is preliminary data.</text>
</comment>
<dbReference type="OrthoDB" id="2381017at2"/>
<protein>
    <recommendedName>
        <fullName evidence="1">DUF7852 domain-containing protein</fullName>
    </recommendedName>
</protein>
<sequence length="255" mass="28864">MSKYYKGQGAARDPISVPCQVSARQQAYLIDSELPVVTNPVMPTLKTPVVVAERTIQVVTEADVTLNPPATEIKRVLKDVFLTQCKLVPVAFAPIQGSNFRRVTKAKLFVEGYIRKNIEYASSECNGIVYDRIATFPFSGFAELTDDDFITYPLWSSSFEDRARFINPNNGDLPRLDKYYFENTNYYNEQPYCELVKSDFYEIDFSPMMTPINESFDTLREKIVLDLGIKVLQVQQIRVNGSQVTPGNGMDGYNG</sequence>
<accession>A0A3L7JZM3</accession>
<proteinExistence type="predicted"/>
<dbReference type="NCBIfam" id="NF045794">
    <property type="entry name" value="CsxC_fam"/>
    <property type="match status" value="1"/>
</dbReference>
<dbReference type="Proteomes" id="UP000276770">
    <property type="component" value="Unassembled WGS sequence"/>
</dbReference>
<dbReference type="InterPro" id="IPR057174">
    <property type="entry name" value="DUF7852"/>
</dbReference>
<dbReference type="InterPro" id="IPR054845">
    <property type="entry name" value="Exosporium_prot_C"/>
</dbReference>
<keyword evidence="3" id="KW-1185">Reference proteome</keyword>
<evidence type="ECO:0000259" key="1">
    <source>
        <dbReference type="Pfam" id="PF25250"/>
    </source>
</evidence>
<evidence type="ECO:0000313" key="2">
    <source>
        <dbReference type="EMBL" id="RLQ93832.1"/>
    </source>
</evidence>
<dbReference type="EMBL" id="RCVZ01000012">
    <property type="protein sequence ID" value="RLQ93832.1"/>
    <property type="molecule type" value="Genomic_DNA"/>
</dbReference>
<name>A0A3L7JZM3_9BACI</name>
<dbReference type="Pfam" id="PF25250">
    <property type="entry name" value="DUF7852"/>
    <property type="match status" value="2"/>
</dbReference>
<evidence type="ECO:0000313" key="3">
    <source>
        <dbReference type="Proteomes" id="UP000276770"/>
    </source>
</evidence>
<dbReference type="AlphaFoldDB" id="A0A3L7JZM3"/>
<dbReference type="RefSeq" id="WP_121681714.1">
    <property type="nucleotide sequence ID" value="NZ_RCVZ01000012.1"/>
</dbReference>
<reference evidence="2 3" key="1">
    <citation type="submission" date="2018-10" db="EMBL/GenBank/DDBJ databases">
        <title>Falsibacillus sp. genome draft.</title>
        <authorList>
            <person name="Shi S."/>
        </authorList>
    </citation>
    <scope>NUCLEOTIDE SEQUENCE [LARGE SCALE GENOMIC DNA]</scope>
    <source>
        <strain evidence="2 3">GY 10110</strain>
    </source>
</reference>
<organism evidence="2 3">
    <name type="scientific">Falsibacillus albus</name>
    <dbReference type="NCBI Taxonomy" id="2478915"/>
    <lineage>
        <taxon>Bacteria</taxon>
        <taxon>Bacillati</taxon>
        <taxon>Bacillota</taxon>
        <taxon>Bacilli</taxon>
        <taxon>Bacillales</taxon>
        <taxon>Bacillaceae</taxon>
        <taxon>Falsibacillus</taxon>
    </lineage>
</organism>
<gene>
    <name evidence="2" type="ORF">D9X91_16310</name>
</gene>
<feature type="domain" description="DUF7852" evidence="1">
    <location>
        <begin position="127"/>
        <end position="205"/>
    </location>
</feature>